<proteinExistence type="predicted"/>
<protein>
    <submittedName>
        <fullName evidence="1">Uncharacterized protein</fullName>
    </submittedName>
</protein>
<comment type="caution">
    <text evidence="1">The sequence shown here is derived from an EMBL/GenBank/DDBJ whole genome shotgun (WGS) entry which is preliminary data.</text>
</comment>
<organism evidence="1 2">
    <name type="scientific">Leptospira fainei serovar Hurstbridge str. BUT 6</name>
    <dbReference type="NCBI Taxonomy" id="1193011"/>
    <lineage>
        <taxon>Bacteria</taxon>
        <taxon>Pseudomonadati</taxon>
        <taxon>Spirochaetota</taxon>
        <taxon>Spirochaetia</taxon>
        <taxon>Leptospirales</taxon>
        <taxon>Leptospiraceae</taxon>
        <taxon>Leptospira</taxon>
    </lineage>
</organism>
<gene>
    <name evidence="1" type="ORF">LEP1GSC058_0089</name>
</gene>
<evidence type="ECO:0000313" key="1">
    <source>
        <dbReference type="EMBL" id="EPG75199.1"/>
    </source>
</evidence>
<sequence>MVIGGLKLFKINSEYGSANSNSLGLFLFHFGSLLRRIIS</sequence>
<reference evidence="1" key="1">
    <citation type="submission" date="2013-04" db="EMBL/GenBank/DDBJ databases">
        <authorList>
            <person name="Harkins D.M."/>
            <person name="Durkin A.S."/>
            <person name="Selengut J.D."/>
            <person name="Sanka R."/>
            <person name="DePew J."/>
            <person name="Purushe J."/>
            <person name="Ahmed A."/>
            <person name="van der Linden H."/>
            <person name="Goris M.G.A."/>
            <person name="Hartskeerl R.A."/>
            <person name="Vinetz J.M."/>
            <person name="Sutton G.G."/>
            <person name="Nelson W.C."/>
            <person name="Fouts D.E."/>
        </authorList>
    </citation>
    <scope>NUCLEOTIDE SEQUENCE [LARGE SCALE GENOMIC DNA]</scope>
    <source>
        <strain evidence="1">BUT 6</strain>
    </source>
</reference>
<dbReference type="EMBL" id="AKWZ02000004">
    <property type="protein sequence ID" value="EPG75199.1"/>
    <property type="molecule type" value="Genomic_DNA"/>
</dbReference>
<dbReference type="Proteomes" id="UP000014540">
    <property type="component" value="Unassembled WGS sequence"/>
</dbReference>
<evidence type="ECO:0000313" key="2">
    <source>
        <dbReference type="Proteomes" id="UP000014540"/>
    </source>
</evidence>
<accession>S3V3I0</accession>
<dbReference type="AlphaFoldDB" id="S3V3I0"/>
<name>S3V3I0_9LEPT</name>
<keyword evidence="2" id="KW-1185">Reference proteome</keyword>